<dbReference type="Proteomes" id="UP001163835">
    <property type="component" value="Unassembled WGS sequence"/>
</dbReference>
<keyword evidence="2" id="KW-1185">Reference proteome</keyword>
<proteinExistence type="predicted"/>
<sequence>MPSVSTAIIRCDQTNPLFILEDAFPDPVLHAFVQSHLGEAFRIECITDKHIIQLDDGLYALTPDYARKLWLKLAKIATVVVAAAKGIHSDIEEGIPRDVMSFEWLRCVIPSILNSNRFPHISLANNTHNILLGLKSTTMDGIKSVVGSFNTLVLFYVKWVREMIKISIFKGLGSEVNWGKYFGMTQEEFSIRVSRGTMQFGHSSLINKLTGDYEQDLALILHPTHSSTALTRFLDPYDPTNSLINKFISKAYITEEEEDSNIIANFIAESL</sequence>
<evidence type="ECO:0000313" key="1">
    <source>
        <dbReference type="EMBL" id="KAJ3804519.1"/>
    </source>
</evidence>
<name>A0ACC1TIC3_9AGAR</name>
<protein>
    <submittedName>
        <fullName evidence="1">Uncharacterized protein</fullName>
    </submittedName>
</protein>
<reference evidence="1" key="1">
    <citation type="submission" date="2022-09" db="EMBL/GenBank/DDBJ databases">
        <title>A Global Phylogenomic Analysis of the Shiitake Genus Lentinula.</title>
        <authorList>
            <consortium name="DOE Joint Genome Institute"/>
            <person name="Sierra-Patev S."/>
            <person name="Min B."/>
            <person name="Naranjo-Ortiz M."/>
            <person name="Looney B."/>
            <person name="Konkel Z."/>
            <person name="Slot J.C."/>
            <person name="Sakamoto Y."/>
            <person name="Steenwyk J.L."/>
            <person name="Rokas A."/>
            <person name="Carro J."/>
            <person name="Camarero S."/>
            <person name="Ferreira P."/>
            <person name="Molpeceres G."/>
            <person name="Ruiz-Duenas F.J."/>
            <person name="Serrano A."/>
            <person name="Henrissat B."/>
            <person name="Drula E."/>
            <person name="Hughes K.W."/>
            <person name="Mata J.L."/>
            <person name="Ishikawa N.K."/>
            <person name="Vargas-Isla R."/>
            <person name="Ushijima S."/>
            <person name="Smith C.A."/>
            <person name="Ahrendt S."/>
            <person name="Andreopoulos W."/>
            <person name="He G."/>
            <person name="Labutti K."/>
            <person name="Lipzen A."/>
            <person name="Ng V."/>
            <person name="Riley R."/>
            <person name="Sandor L."/>
            <person name="Barry K."/>
            <person name="Martinez A.T."/>
            <person name="Xiao Y."/>
            <person name="Gibbons J.G."/>
            <person name="Terashima K."/>
            <person name="Grigoriev I.V."/>
            <person name="Hibbett D.S."/>
        </authorList>
    </citation>
    <scope>NUCLEOTIDE SEQUENCE</scope>
    <source>
        <strain evidence="1">TMI1499</strain>
    </source>
</reference>
<accession>A0ACC1TIC3</accession>
<evidence type="ECO:0000313" key="2">
    <source>
        <dbReference type="Proteomes" id="UP001163835"/>
    </source>
</evidence>
<gene>
    <name evidence="1" type="ORF">F5876DRAFT_83022</name>
</gene>
<dbReference type="EMBL" id="MU795952">
    <property type="protein sequence ID" value="KAJ3804519.1"/>
    <property type="molecule type" value="Genomic_DNA"/>
</dbReference>
<comment type="caution">
    <text evidence="1">The sequence shown here is derived from an EMBL/GenBank/DDBJ whole genome shotgun (WGS) entry which is preliminary data.</text>
</comment>
<organism evidence="1 2">
    <name type="scientific">Lentinula aff. lateritia</name>
    <dbReference type="NCBI Taxonomy" id="2804960"/>
    <lineage>
        <taxon>Eukaryota</taxon>
        <taxon>Fungi</taxon>
        <taxon>Dikarya</taxon>
        <taxon>Basidiomycota</taxon>
        <taxon>Agaricomycotina</taxon>
        <taxon>Agaricomycetes</taxon>
        <taxon>Agaricomycetidae</taxon>
        <taxon>Agaricales</taxon>
        <taxon>Marasmiineae</taxon>
        <taxon>Omphalotaceae</taxon>
        <taxon>Lentinula</taxon>
    </lineage>
</organism>